<reference evidence="2 3" key="1">
    <citation type="submission" date="2019-07" db="EMBL/GenBank/DDBJ databases">
        <title>Serratia strains were isolated from fresh produce.</title>
        <authorList>
            <person name="Cho G.-S."/>
            <person name="Stein M."/>
            <person name="Lee W."/>
            <person name="Suh S.H."/>
            <person name="Franz C.M.A.P."/>
        </authorList>
    </citation>
    <scope>NUCLEOTIDE SEQUENCE [LARGE SCALE GENOMIC DNA]</scope>
    <source>
        <strain evidence="2 3">S16</strain>
    </source>
</reference>
<dbReference type="PANTHER" id="PTHR34413">
    <property type="entry name" value="PROPHAGE TAIL FIBER ASSEMBLY PROTEIN HOMOLOG TFAE-RELATED-RELATED"/>
    <property type="match status" value="1"/>
</dbReference>
<dbReference type="EMBL" id="VOUQ01000019">
    <property type="protein sequence ID" value="TXE27158.1"/>
    <property type="molecule type" value="Genomic_DNA"/>
</dbReference>
<dbReference type="PANTHER" id="PTHR34413:SF2">
    <property type="entry name" value="PROPHAGE TAIL FIBER ASSEMBLY PROTEIN HOMOLOG TFAE-RELATED"/>
    <property type="match status" value="1"/>
</dbReference>
<accession>A0A5C7C0U2</accession>
<comment type="caution">
    <text evidence="2">The sequence shown here is derived from an EMBL/GenBank/DDBJ whole genome shotgun (WGS) entry which is preliminary data.</text>
</comment>
<dbReference type="RefSeq" id="WP_048797281.1">
    <property type="nucleotide sequence ID" value="NZ_JVEJ01000440.1"/>
</dbReference>
<dbReference type="AlphaFoldDB" id="A0A5C7C0U2"/>
<proteinExistence type="predicted"/>
<evidence type="ECO:0000313" key="2">
    <source>
        <dbReference type="EMBL" id="TXE27158.1"/>
    </source>
</evidence>
<keyword evidence="1" id="KW-0175">Coiled coil</keyword>
<name>A0A5C7C0U2_SERMA</name>
<feature type="coiled-coil region" evidence="1">
    <location>
        <begin position="135"/>
        <end position="162"/>
    </location>
</feature>
<organism evidence="2 3">
    <name type="scientific">Serratia marcescens</name>
    <dbReference type="NCBI Taxonomy" id="615"/>
    <lineage>
        <taxon>Bacteria</taxon>
        <taxon>Pseudomonadati</taxon>
        <taxon>Pseudomonadota</taxon>
        <taxon>Gammaproteobacteria</taxon>
        <taxon>Enterobacterales</taxon>
        <taxon>Yersiniaceae</taxon>
        <taxon>Serratia</taxon>
    </lineage>
</organism>
<dbReference type="InterPro" id="IPR051220">
    <property type="entry name" value="TFA_Chaperone"/>
</dbReference>
<dbReference type="InterPro" id="IPR003458">
    <property type="entry name" value="Phage_T4_Gp38_tail_assem"/>
</dbReference>
<dbReference type="Pfam" id="PF02413">
    <property type="entry name" value="Caudo_TAP"/>
    <property type="match status" value="1"/>
</dbReference>
<gene>
    <name evidence="2" type="ORF">FOT62_22855</name>
</gene>
<sequence>MTTAKYSLDTPVATLGATGFATTEGWVTTYNSDLITREYVGAREDYLQVGVGLAAGAYADAPTLPTDQNKAVRRTEEGSAWEIVPDYRGKTAYSTDTGQPQPVIDMGDLPPMLTLLAPQTPYDKWDGTQWVTDKEAQHAAEVAAAEAKLSQLLDEADDVIMRLTRAVKYNMATDEEKAQLESWERYSVLLQRINTGDAPSIDWPDFPE</sequence>
<protein>
    <submittedName>
        <fullName evidence="2">Tail fiber assembly protein</fullName>
    </submittedName>
</protein>
<evidence type="ECO:0000256" key="1">
    <source>
        <dbReference type="SAM" id="Coils"/>
    </source>
</evidence>
<evidence type="ECO:0000313" key="3">
    <source>
        <dbReference type="Proteomes" id="UP000321126"/>
    </source>
</evidence>
<dbReference type="Proteomes" id="UP000321126">
    <property type="component" value="Unassembled WGS sequence"/>
</dbReference>